<sequence length="63" mass="7539">LKSLNRGLKYIKLSFLIAKLYIFINGLFTNNKDLSSYIRFEVILTNKANIRENKFIFYNNLIY</sequence>
<protein>
    <submittedName>
        <fullName evidence="1">Uncharacterized protein</fullName>
    </submittedName>
</protein>
<gene>
    <name evidence="1" type="ORF">K444DRAFT_531059</name>
</gene>
<dbReference type="Proteomes" id="UP000235371">
    <property type="component" value="Unassembled WGS sequence"/>
</dbReference>
<dbReference type="RefSeq" id="XP_024735589.1">
    <property type="nucleotide sequence ID" value="XM_024874952.1"/>
</dbReference>
<dbReference type="OrthoDB" id="411592at2759"/>
<dbReference type="InParanoid" id="A0A2J6T6N4"/>
<feature type="non-terminal residue" evidence="1">
    <location>
        <position position="1"/>
    </location>
</feature>
<dbReference type="EMBL" id="KZ613817">
    <property type="protein sequence ID" value="PMD58685.1"/>
    <property type="molecule type" value="Genomic_DNA"/>
</dbReference>
<dbReference type="GeneID" id="36583032"/>
<organism evidence="1 2">
    <name type="scientific">Hyaloscypha bicolor E</name>
    <dbReference type="NCBI Taxonomy" id="1095630"/>
    <lineage>
        <taxon>Eukaryota</taxon>
        <taxon>Fungi</taxon>
        <taxon>Dikarya</taxon>
        <taxon>Ascomycota</taxon>
        <taxon>Pezizomycotina</taxon>
        <taxon>Leotiomycetes</taxon>
        <taxon>Helotiales</taxon>
        <taxon>Hyaloscyphaceae</taxon>
        <taxon>Hyaloscypha</taxon>
        <taxon>Hyaloscypha bicolor</taxon>
    </lineage>
</organism>
<evidence type="ECO:0000313" key="1">
    <source>
        <dbReference type="EMBL" id="PMD58685.1"/>
    </source>
</evidence>
<reference evidence="1 2" key="1">
    <citation type="submission" date="2016-04" db="EMBL/GenBank/DDBJ databases">
        <title>A degradative enzymes factory behind the ericoid mycorrhizal symbiosis.</title>
        <authorList>
            <consortium name="DOE Joint Genome Institute"/>
            <person name="Martino E."/>
            <person name="Morin E."/>
            <person name="Grelet G."/>
            <person name="Kuo A."/>
            <person name="Kohler A."/>
            <person name="Daghino S."/>
            <person name="Barry K."/>
            <person name="Choi C."/>
            <person name="Cichocki N."/>
            <person name="Clum A."/>
            <person name="Copeland A."/>
            <person name="Hainaut M."/>
            <person name="Haridas S."/>
            <person name="Labutti K."/>
            <person name="Lindquist E."/>
            <person name="Lipzen A."/>
            <person name="Khouja H.-R."/>
            <person name="Murat C."/>
            <person name="Ohm R."/>
            <person name="Olson A."/>
            <person name="Spatafora J."/>
            <person name="Veneault-Fourrey C."/>
            <person name="Henrissat B."/>
            <person name="Grigoriev I."/>
            <person name="Martin F."/>
            <person name="Perotto S."/>
        </authorList>
    </citation>
    <scope>NUCLEOTIDE SEQUENCE [LARGE SCALE GENOMIC DNA]</scope>
    <source>
        <strain evidence="1 2">E</strain>
    </source>
</reference>
<dbReference type="AlphaFoldDB" id="A0A2J6T6N4"/>
<evidence type="ECO:0000313" key="2">
    <source>
        <dbReference type="Proteomes" id="UP000235371"/>
    </source>
</evidence>
<proteinExistence type="predicted"/>
<accession>A0A2J6T6N4</accession>
<keyword evidence="2" id="KW-1185">Reference proteome</keyword>
<name>A0A2J6T6N4_9HELO</name>